<dbReference type="Proteomes" id="UP000315003">
    <property type="component" value="Chromosome"/>
</dbReference>
<evidence type="ECO:0000256" key="2">
    <source>
        <dbReference type="SAM" id="SignalP"/>
    </source>
</evidence>
<proteinExistence type="predicted"/>
<keyword evidence="4" id="KW-1185">Reference proteome</keyword>
<sequence length="286" mass="30964" precursor="true">MPGFAAVKSKFIWTIVPLVAAITSTSCGQGAFNQAAPGAQQAFGATPANEITNFTGKLKGFQRGVIMVTKDDGTEAMVLPPERLTSFSFVAEAEPSFLRPGMLVRFAVNLGPTGLPIQPVQVVTLFNQVNPKQLQGQEREQFTPGVYGDRHQPANQQGVAGKKSVVGKLIGISGNGVMLVQAGKYRLQAPVNEQTKWEVRFNDLTLAKADDKVTVAGFYNPPKVNQIRADRITITTDRVFKTEQPEAKRPRKRGAKDDPADEDKADAKGDAPNEENADEKKAADEK</sequence>
<evidence type="ECO:0000313" key="4">
    <source>
        <dbReference type="Proteomes" id="UP000315003"/>
    </source>
</evidence>
<dbReference type="AlphaFoldDB" id="A0A517SX18"/>
<keyword evidence="2" id="KW-0732">Signal</keyword>
<accession>A0A517SX18</accession>
<reference evidence="3 4" key="1">
    <citation type="submission" date="2019-02" db="EMBL/GenBank/DDBJ databases">
        <title>Deep-cultivation of Planctomycetes and their phenomic and genomic characterization uncovers novel biology.</title>
        <authorList>
            <person name="Wiegand S."/>
            <person name="Jogler M."/>
            <person name="Boedeker C."/>
            <person name="Pinto D."/>
            <person name="Vollmers J."/>
            <person name="Rivas-Marin E."/>
            <person name="Kohn T."/>
            <person name="Peeters S.H."/>
            <person name="Heuer A."/>
            <person name="Rast P."/>
            <person name="Oberbeckmann S."/>
            <person name="Bunk B."/>
            <person name="Jeske O."/>
            <person name="Meyerdierks A."/>
            <person name="Storesund J.E."/>
            <person name="Kallscheuer N."/>
            <person name="Luecker S."/>
            <person name="Lage O.M."/>
            <person name="Pohl T."/>
            <person name="Merkel B.J."/>
            <person name="Hornburger P."/>
            <person name="Mueller R.-W."/>
            <person name="Bruemmer F."/>
            <person name="Labrenz M."/>
            <person name="Spormann A.M."/>
            <person name="Op den Camp H."/>
            <person name="Overmann J."/>
            <person name="Amann R."/>
            <person name="Jetten M.S.M."/>
            <person name="Mascher T."/>
            <person name="Medema M.H."/>
            <person name="Devos D.P."/>
            <person name="Kaster A.-K."/>
            <person name="Ovreas L."/>
            <person name="Rohde M."/>
            <person name="Galperin M.Y."/>
            <person name="Jogler C."/>
        </authorList>
    </citation>
    <scope>NUCLEOTIDE SEQUENCE [LARGE SCALE GENOMIC DNA]</scope>
    <source>
        <strain evidence="3 4">SV_7m_r</strain>
    </source>
</reference>
<gene>
    <name evidence="3" type="ORF">SV7mr_32120</name>
</gene>
<evidence type="ECO:0000313" key="3">
    <source>
        <dbReference type="EMBL" id="QDT60686.1"/>
    </source>
</evidence>
<feature type="signal peptide" evidence="2">
    <location>
        <begin position="1"/>
        <end position="20"/>
    </location>
</feature>
<feature type="compositionally biased region" description="Basic and acidic residues" evidence="1">
    <location>
        <begin position="238"/>
        <end position="248"/>
    </location>
</feature>
<feature type="chain" id="PRO_5021873484" description="DUF5666 domain-containing protein" evidence="2">
    <location>
        <begin position="21"/>
        <end position="286"/>
    </location>
</feature>
<evidence type="ECO:0008006" key="5">
    <source>
        <dbReference type="Google" id="ProtNLM"/>
    </source>
</evidence>
<evidence type="ECO:0000256" key="1">
    <source>
        <dbReference type="SAM" id="MobiDB-lite"/>
    </source>
</evidence>
<name>A0A517SX18_9BACT</name>
<organism evidence="3 4">
    <name type="scientific">Stieleria bergensis</name>
    <dbReference type="NCBI Taxonomy" id="2528025"/>
    <lineage>
        <taxon>Bacteria</taxon>
        <taxon>Pseudomonadati</taxon>
        <taxon>Planctomycetota</taxon>
        <taxon>Planctomycetia</taxon>
        <taxon>Pirellulales</taxon>
        <taxon>Pirellulaceae</taxon>
        <taxon>Stieleria</taxon>
    </lineage>
</organism>
<dbReference type="RefSeq" id="WP_145273748.1">
    <property type="nucleotide sequence ID" value="NZ_CP036272.1"/>
</dbReference>
<protein>
    <recommendedName>
        <fullName evidence="5">DUF5666 domain-containing protein</fullName>
    </recommendedName>
</protein>
<dbReference type="OrthoDB" id="263893at2"/>
<feature type="region of interest" description="Disordered" evidence="1">
    <location>
        <begin position="236"/>
        <end position="286"/>
    </location>
</feature>
<dbReference type="EMBL" id="CP036272">
    <property type="protein sequence ID" value="QDT60686.1"/>
    <property type="molecule type" value="Genomic_DNA"/>
</dbReference>